<accession>A0ABS2CA56</accession>
<proteinExistence type="predicted"/>
<evidence type="ECO:0000313" key="7">
    <source>
        <dbReference type="Proteomes" id="UP001195660"/>
    </source>
</evidence>
<keyword evidence="2" id="KW-0479">Metal-binding</keyword>
<feature type="domain" description="Blue (type 1) copper" evidence="5">
    <location>
        <begin position="54"/>
        <end position="156"/>
    </location>
</feature>
<keyword evidence="4" id="KW-0732">Signal</keyword>
<dbReference type="Pfam" id="PF00127">
    <property type="entry name" value="Copper-bind"/>
    <property type="match status" value="1"/>
</dbReference>
<evidence type="ECO:0000256" key="4">
    <source>
        <dbReference type="SAM" id="SignalP"/>
    </source>
</evidence>
<comment type="caution">
    <text evidence="6">The sequence shown here is derived from an EMBL/GenBank/DDBJ whole genome shotgun (WGS) entry which is preliminary data.</text>
</comment>
<dbReference type="PANTHER" id="PTHR38439:SF3">
    <property type="entry name" value="COPPER-RESISTANT CUPROPROTEIN COPI"/>
    <property type="match status" value="1"/>
</dbReference>
<dbReference type="SUPFAM" id="SSF49503">
    <property type="entry name" value="Cupredoxins"/>
    <property type="match status" value="1"/>
</dbReference>
<dbReference type="InterPro" id="IPR008972">
    <property type="entry name" value="Cupredoxin"/>
</dbReference>
<dbReference type="PANTHER" id="PTHR38439">
    <property type="entry name" value="AURACYANIN-B"/>
    <property type="match status" value="1"/>
</dbReference>
<name>A0ABS2CA56_9NEIS</name>
<evidence type="ECO:0000259" key="5">
    <source>
        <dbReference type="Pfam" id="PF00127"/>
    </source>
</evidence>
<dbReference type="Gene3D" id="2.60.40.420">
    <property type="entry name" value="Cupredoxins - blue copper proteins"/>
    <property type="match status" value="1"/>
</dbReference>
<evidence type="ECO:0000313" key="6">
    <source>
        <dbReference type="EMBL" id="MBM5571031.1"/>
    </source>
</evidence>
<gene>
    <name evidence="6" type="ORF">GM173_05485</name>
</gene>
<feature type="signal peptide" evidence="4">
    <location>
        <begin position="1"/>
        <end position="34"/>
    </location>
</feature>
<protein>
    <recommendedName>
        <fullName evidence="5">Blue (type 1) copper domain-containing protein</fullName>
    </recommendedName>
</protein>
<comment type="subcellular location">
    <subcellularLocation>
        <location evidence="1">Cell outer membrane</location>
        <topology evidence="1">Lipid-anchor</topology>
    </subcellularLocation>
</comment>
<feature type="chain" id="PRO_5045480767" description="Blue (type 1) copper domain-containing protein" evidence="4">
    <location>
        <begin position="35"/>
        <end position="156"/>
    </location>
</feature>
<evidence type="ECO:0000256" key="3">
    <source>
        <dbReference type="ARBA" id="ARBA00023008"/>
    </source>
</evidence>
<dbReference type="Proteomes" id="UP001195660">
    <property type="component" value="Unassembled WGS sequence"/>
</dbReference>
<dbReference type="InterPro" id="IPR033138">
    <property type="entry name" value="Cu_oxidase_CS"/>
</dbReference>
<organism evidence="6 7">
    <name type="scientific">Deefgea chitinilytica</name>
    <dbReference type="NCBI Taxonomy" id="570276"/>
    <lineage>
        <taxon>Bacteria</taxon>
        <taxon>Pseudomonadati</taxon>
        <taxon>Pseudomonadota</taxon>
        <taxon>Betaproteobacteria</taxon>
        <taxon>Neisseriales</taxon>
        <taxon>Chitinibacteraceae</taxon>
        <taxon>Deefgea</taxon>
    </lineage>
</organism>
<dbReference type="CDD" id="cd04211">
    <property type="entry name" value="Cupredoxin_like_2"/>
    <property type="match status" value="1"/>
</dbReference>
<dbReference type="PROSITE" id="PS00079">
    <property type="entry name" value="MULTICOPPER_OXIDASE1"/>
    <property type="match status" value="1"/>
</dbReference>
<evidence type="ECO:0000256" key="1">
    <source>
        <dbReference type="ARBA" id="ARBA00004459"/>
    </source>
</evidence>
<reference evidence="6 7" key="1">
    <citation type="submission" date="2019-11" db="EMBL/GenBank/DDBJ databases">
        <title>Novel Deefgea species.</title>
        <authorList>
            <person name="Han J.-H."/>
        </authorList>
    </citation>
    <scope>NUCLEOTIDE SEQUENCE [LARGE SCALE GENOMIC DNA]</scope>
    <source>
        <strain evidence="6 7">LMG 24817</strain>
    </source>
</reference>
<dbReference type="InterPro" id="IPR050845">
    <property type="entry name" value="Cu-binding_ET"/>
</dbReference>
<sequence length="156" mass="17382">MEERSMLTKLSKLVLAFSGLVVSTCVWSSGSHHAHDPMGEPAKTTTRTISIRMSDTMRYTPNVIQIKRGEAVTLAFKNEGQLKHEAVLGQLDELKKHAELMKMHPDMEHDDPKSISAKAGETALMKWKFTKAGTFYIACLKPGHFEAGMRAQIVVK</sequence>
<keyword evidence="7" id="KW-1185">Reference proteome</keyword>
<dbReference type="InterPro" id="IPR000923">
    <property type="entry name" value="BlueCu_1"/>
</dbReference>
<keyword evidence="3" id="KW-0186">Copper</keyword>
<evidence type="ECO:0000256" key="2">
    <source>
        <dbReference type="ARBA" id="ARBA00022723"/>
    </source>
</evidence>
<dbReference type="EMBL" id="WOFE01000001">
    <property type="protein sequence ID" value="MBM5571031.1"/>
    <property type="molecule type" value="Genomic_DNA"/>
</dbReference>